<dbReference type="OrthoDB" id="6428749at2759"/>
<dbReference type="PANTHER" id="PTHR46072">
    <property type="entry name" value="AMIDASE-RELATED-RELATED"/>
    <property type="match status" value="1"/>
</dbReference>
<dbReference type="PANTHER" id="PTHR46072:SF6">
    <property type="entry name" value="AMIDASE, PUTATIVE (AFU_ORTHOLOGUE AFUA_1G14530)-RELATED"/>
    <property type="match status" value="1"/>
</dbReference>
<reference evidence="8 9" key="1">
    <citation type="submission" date="2016-04" db="EMBL/GenBank/DDBJ databases">
        <title>A degradative enzymes factory behind the ericoid mycorrhizal symbiosis.</title>
        <authorList>
            <consortium name="DOE Joint Genome Institute"/>
            <person name="Martino E."/>
            <person name="Morin E."/>
            <person name="Grelet G."/>
            <person name="Kuo A."/>
            <person name="Kohler A."/>
            <person name="Daghino S."/>
            <person name="Barry K."/>
            <person name="Choi C."/>
            <person name="Cichocki N."/>
            <person name="Clum A."/>
            <person name="Copeland A."/>
            <person name="Hainaut M."/>
            <person name="Haridas S."/>
            <person name="Labutti K."/>
            <person name="Lindquist E."/>
            <person name="Lipzen A."/>
            <person name="Khouja H.-R."/>
            <person name="Murat C."/>
            <person name="Ohm R."/>
            <person name="Olson A."/>
            <person name="Spatafora J."/>
            <person name="Veneault-Fourrey C."/>
            <person name="Henrissat B."/>
            <person name="Grigoriev I."/>
            <person name="Martin F."/>
            <person name="Perotto S."/>
        </authorList>
    </citation>
    <scope>NUCLEOTIDE SEQUENCE [LARGE SCALE GENOMIC DNA]</scope>
    <source>
        <strain evidence="8 9">F</strain>
    </source>
</reference>
<proteinExistence type="inferred from homology"/>
<feature type="active site" description="Charge relay system" evidence="5">
    <location>
        <position position="229"/>
    </location>
</feature>
<dbReference type="InterPro" id="IPR023631">
    <property type="entry name" value="Amidase_dom"/>
</dbReference>
<evidence type="ECO:0000256" key="1">
    <source>
        <dbReference type="ARBA" id="ARBA00001311"/>
    </source>
</evidence>
<dbReference type="EC" id="3.5.1.4" evidence="3"/>
<feature type="domain" description="Amidase" evidence="7">
    <location>
        <begin position="99"/>
        <end position="555"/>
    </location>
</feature>
<dbReference type="PIRSF" id="PIRSF001221">
    <property type="entry name" value="Amidase_fungi"/>
    <property type="match status" value="1"/>
</dbReference>
<feature type="binding site" evidence="6">
    <location>
        <position position="229"/>
    </location>
    <ligand>
        <name>substrate</name>
    </ligand>
</feature>
<dbReference type="Proteomes" id="UP000235786">
    <property type="component" value="Unassembled WGS sequence"/>
</dbReference>
<dbReference type="AlphaFoldDB" id="A0A2J6S5Q1"/>
<feature type="binding site" evidence="6">
    <location>
        <position position="203"/>
    </location>
    <ligand>
        <name>substrate</name>
    </ligand>
</feature>
<accession>A0A2J6S5Q1</accession>
<evidence type="ECO:0000259" key="7">
    <source>
        <dbReference type="Pfam" id="PF01425"/>
    </source>
</evidence>
<sequence>MYLRSPRAVTFRPFTAYFSTMATEAPWQAIAQRKQAERQSRIPPAWLLKTPPSTSTLDVRSVPRASGILTSNELHITENYDATSLAEAIRSRVHKAEEVAIAFCKRAAIAQQVCNCLTEIFFEDAIRRAKLLDKEYDSTGKTVGPLHGVPVSLKDTFDVAGYESSIGIASLVGKPAKKNALLVDILLEQGAVLYCKTNIPQTLMALDSDNNIFGRVLNPRNRLVTAGGSSGGEGALVAMRGSVLGIGTDVGGSIRIPAMCGGLYGIKPSAQRIPYVGQENGTRQGANKIGLSASAGPIAATLRDCELFLKTISDSRPWERDPSLAYGLWSEQSSIGSKPLLGVIRQDGVITPLPPVSKVLDETVQALRKSGLEVIEIDAPAFKKCQSLANKFFGIDGGNHIFDLLEATKEPLTAWLSTRLRRGTPISINRLVEIHAQKIELETEMLKIWKDPKTGRQIDAFICPVAPHPVPPIDRWNGVSYTSSFVLLDYPAGTLPVRDTTEQDLRGELSDSKPLGSWDKINRELWDEKTIDRRLYLNTKLSIQVVAPKLQERRLYQAMSVIDNILQTQSLGGRAKL</sequence>
<comment type="catalytic activity">
    <reaction evidence="1">
        <text>a monocarboxylic acid amide + H2O = a monocarboxylate + NH4(+)</text>
        <dbReference type="Rhea" id="RHEA:12020"/>
        <dbReference type="ChEBI" id="CHEBI:15377"/>
        <dbReference type="ChEBI" id="CHEBI:28938"/>
        <dbReference type="ChEBI" id="CHEBI:35757"/>
        <dbReference type="ChEBI" id="CHEBI:83628"/>
        <dbReference type="EC" id="3.5.1.4"/>
    </reaction>
</comment>
<dbReference type="Gene3D" id="3.90.1300.10">
    <property type="entry name" value="Amidase signature (AS) domain"/>
    <property type="match status" value="1"/>
</dbReference>
<evidence type="ECO:0000256" key="2">
    <source>
        <dbReference type="ARBA" id="ARBA00009199"/>
    </source>
</evidence>
<feature type="active site" description="Charge relay system" evidence="5">
    <location>
        <position position="154"/>
    </location>
</feature>
<dbReference type="GO" id="GO:0004040">
    <property type="term" value="F:amidase activity"/>
    <property type="evidence" value="ECO:0007669"/>
    <property type="project" value="UniProtKB-EC"/>
</dbReference>
<keyword evidence="9" id="KW-1185">Reference proteome</keyword>
<dbReference type="EMBL" id="KZ613939">
    <property type="protein sequence ID" value="PMD46094.1"/>
    <property type="molecule type" value="Genomic_DNA"/>
</dbReference>
<name>A0A2J6S5Q1_HYAVF</name>
<feature type="binding site" evidence="6">
    <location>
        <begin position="250"/>
        <end position="253"/>
    </location>
    <ligand>
        <name>substrate</name>
    </ligand>
</feature>
<keyword evidence="4" id="KW-0378">Hydrolase</keyword>
<dbReference type="SUPFAM" id="SSF75304">
    <property type="entry name" value="Amidase signature (AS) enzymes"/>
    <property type="match status" value="1"/>
</dbReference>
<dbReference type="PROSITE" id="PS00571">
    <property type="entry name" value="AMIDASES"/>
    <property type="match status" value="1"/>
</dbReference>
<protein>
    <recommendedName>
        <fullName evidence="3">amidase</fullName>
        <ecNumber evidence="3">3.5.1.4</ecNumber>
    </recommendedName>
</protein>
<evidence type="ECO:0000256" key="6">
    <source>
        <dbReference type="PIRSR" id="PIRSR001221-2"/>
    </source>
</evidence>
<evidence type="ECO:0000313" key="8">
    <source>
        <dbReference type="EMBL" id="PMD46094.1"/>
    </source>
</evidence>
<gene>
    <name evidence="8" type="ORF">L207DRAFT_450332</name>
</gene>
<evidence type="ECO:0000313" key="9">
    <source>
        <dbReference type="Proteomes" id="UP000235786"/>
    </source>
</evidence>
<evidence type="ECO:0000256" key="4">
    <source>
        <dbReference type="ARBA" id="ARBA00022801"/>
    </source>
</evidence>
<dbReference type="InterPro" id="IPR020556">
    <property type="entry name" value="Amidase_CS"/>
</dbReference>
<dbReference type="InterPro" id="IPR036928">
    <property type="entry name" value="AS_sf"/>
</dbReference>
<comment type="similarity">
    <text evidence="2">Belongs to the amidase family.</text>
</comment>
<evidence type="ECO:0000256" key="3">
    <source>
        <dbReference type="ARBA" id="ARBA00012922"/>
    </source>
</evidence>
<dbReference type="STRING" id="1149755.A0A2J6S5Q1"/>
<feature type="active site" description="Acyl-ester intermediate" evidence="5">
    <location>
        <position position="253"/>
    </location>
</feature>
<dbReference type="Pfam" id="PF01425">
    <property type="entry name" value="Amidase"/>
    <property type="match status" value="1"/>
</dbReference>
<evidence type="ECO:0000256" key="5">
    <source>
        <dbReference type="PIRSR" id="PIRSR001221-1"/>
    </source>
</evidence>
<organism evidence="8 9">
    <name type="scientific">Hyaloscypha variabilis (strain UAMH 11265 / GT02V1 / F)</name>
    <name type="common">Meliniomyces variabilis</name>
    <dbReference type="NCBI Taxonomy" id="1149755"/>
    <lineage>
        <taxon>Eukaryota</taxon>
        <taxon>Fungi</taxon>
        <taxon>Dikarya</taxon>
        <taxon>Ascomycota</taxon>
        <taxon>Pezizomycotina</taxon>
        <taxon>Leotiomycetes</taxon>
        <taxon>Helotiales</taxon>
        <taxon>Hyaloscyphaceae</taxon>
        <taxon>Hyaloscypha</taxon>
        <taxon>Hyaloscypha variabilis</taxon>
    </lineage>
</organism>